<protein>
    <recommendedName>
        <fullName evidence="5 13">Malto-oligosyltrehalose trehalohydrolase</fullName>
        <shortName evidence="14">MTHase</shortName>
        <ecNumber evidence="4 13">3.2.1.141</ecNumber>
    </recommendedName>
    <alternativeName>
        <fullName evidence="11 14">4-alpha-D-((1-&gt;4)-alpha-D-glucano)trehalose trehalohydrolase</fullName>
    </alternativeName>
    <alternativeName>
        <fullName evidence="10 14">Maltooligosyl trehalose trehalohydrolase</fullName>
    </alternativeName>
</protein>
<name>A0A1B4V654_9GAMM</name>
<evidence type="ECO:0000256" key="9">
    <source>
        <dbReference type="ARBA" id="ARBA00023295"/>
    </source>
</evidence>
<dbReference type="EMBL" id="AP014936">
    <property type="protein sequence ID" value="BAU48062.1"/>
    <property type="molecule type" value="Genomic_DNA"/>
</dbReference>
<dbReference type="UniPathway" id="UPA00299"/>
<dbReference type="AlphaFoldDB" id="A0A1B4V654"/>
<evidence type="ECO:0000256" key="11">
    <source>
        <dbReference type="ARBA" id="ARBA00033284"/>
    </source>
</evidence>
<dbReference type="GO" id="GO:0033942">
    <property type="term" value="F:4-alpha-D-(1-&gt;4)-alpha-D-glucanotrehalose trehalohydrolase activity"/>
    <property type="evidence" value="ECO:0007669"/>
    <property type="project" value="UniProtKB-EC"/>
</dbReference>
<dbReference type="EC" id="3.2.1.141" evidence="4 13"/>
<evidence type="ECO:0000256" key="15">
    <source>
        <dbReference type="PIRSR" id="PIRSR006337-1"/>
    </source>
</evidence>
<dbReference type="SUPFAM" id="SSF81296">
    <property type="entry name" value="E set domains"/>
    <property type="match status" value="1"/>
</dbReference>
<dbReference type="InterPro" id="IPR006047">
    <property type="entry name" value="GH13_cat_dom"/>
</dbReference>
<keyword evidence="20" id="KW-1185">Reference proteome</keyword>
<dbReference type="SUPFAM" id="SSF51445">
    <property type="entry name" value="(Trans)glycosidases"/>
    <property type="match status" value="1"/>
</dbReference>
<dbReference type="PANTHER" id="PTHR43651:SF11">
    <property type="entry name" value="MALTO-OLIGOSYLTREHALOSE TREHALOHYDROLASE"/>
    <property type="match status" value="1"/>
</dbReference>
<evidence type="ECO:0000256" key="14">
    <source>
        <dbReference type="PIRNR" id="PIRNR006337"/>
    </source>
</evidence>
<dbReference type="Gene3D" id="1.10.10.760">
    <property type="entry name" value="E-set domains of sugar-utilizing enzymes"/>
    <property type="match status" value="1"/>
</dbReference>
<keyword evidence="9 14" id="KW-0326">Glycosidase</keyword>
<comment type="subcellular location">
    <subcellularLocation>
        <location evidence="1 15">Cytoplasm</location>
    </subcellularLocation>
</comment>
<evidence type="ECO:0000256" key="1">
    <source>
        <dbReference type="ARBA" id="ARBA00004496"/>
    </source>
</evidence>
<reference evidence="19 20" key="1">
    <citation type="submission" date="2015-08" db="EMBL/GenBank/DDBJ databases">
        <title>Complete genome sequence of Sulfurifustis variabilis.</title>
        <authorList>
            <person name="Miura A."/>
            <person name="Kojima H."/>
            <person name="Fukui M."/>
        </authorList>
    </citation>
    <scope>NUCLEOTIDE SEQUENCE [LARGE SCALE GENOMIC DNA]</scope>
    <source>
        <strain evidence="20">skN76</strain>
    </source>
</reference>
<feature type="binding site" evidence="16">
    <location>
        <begin position="393"/>
        <end position="398"/>
    </location>
    <ligand>
        <name>substrate</name>
    </ligand>
</feature>
<organism evidence="19 20">
    <name type="scientific">Sulfurifustis variabilis</name>
    <dbReference type="NCBI Taxonomy" id="1675686"/>
    <lineage>
        <taxon>Bacteria</taxon>
        <taxon>Pseudomonadati</taxon>
        <taxon>Pseudomonadota</taxon>
        <taxon>Gammaproteobacteria</taxon>
        <taxon>Acidiferrobacterales</taxon>
        <taxon>Acidiferrobacteraceae</taxon>
        <taxon>Sulfurifustis</taxon>
    </lineage>
</organism>
<evidence type="ECO:0000256" key="2">
    <source>
        <dbReference type="ARBA" id="ARBA00005199"/>
    </source>
</evidence>
<dbReference type="InterPro" id="IPR013783">
    <property type="entry name" value="Ig-like_fold"/>
</dbReference>
<feature type="binding site" evidence="16">
    <location>
        <begin position="322"/>
        <end position="326"/>
    </location>
    <ligand>
        <name>substrate</name>
    </ligand>
</feature>
<evidence type="ECO:0000256" key="7">
    <source>
        <dbReference type="ARBA" id="ARBA00022801"/>
    </source>
</evidence>
<feature type="site" description="Transition state stabilizer" evidence="17">
    <location>
        <position position="394"/>
    </location>
</feature>
<feature type="active site" description="Nucleophile" evidence="15">
    <location>
        <position position="260"/>
    </location>
</feature>
<dbReference type="InterPro" id="IPR014756">
    <property type="entry name" value="Ig_E-set"/>
</dbReference>
<dbReference type="PANTHER" id="PTHR43651">
    <property type="entry name" value="1,4-ALPHA-GLUCAN-BRANCHING ENZYME"/>
    <property type="match status" value="1"/>
</dbReference>
<gene>
    <name evidence="19" type="ORF">SVA_1500</name>
</gene>
<dbReference type="Pfam" id="PF02922">
    <property type="entry name" value="CBM_48"/>
    <property type="match status" value="1"/>
</dbReference>
<dbReference type="CDD" id="cd11325">
    <property type="entry name" value="AmyAc_GTHase"/>
    <property type="match status" value="1"/>
</dbReference>
<accession>A0A1B4V654</accession>
<dbReference type="CDD" id="cd02853">
    <property type="entry name" value="E_set_MTHase_like_N"/>
    <property type="match status" value="1"/>
</dbReference>
<evidence type="ECO:0000256" key="16">
    <source>
        <dbReference type="PIRSR" id="PIRSR006337-2"/>
    </source>
</evidence>
<dbReference type="GO" id="GO:0005992">
    <property type="term" value="P:trehalose biosynthetic process"/>
    <property type="evidence" value="ECO:0007669"/>
    <property type="project" value="UniProtKB-UniRule"/>
</dbReference>
<evidence type="ECO:0000256" key="6">
    <source>
        <dbReference type="ARBA" id="ARBA00022490"/>
    </source>
</evidence>
<dbReference type="Gene3D" id="2.60.40.10">
    <property type="entry name" value="Immunoglobulins"/>
    <property type="match status" value="1"/>
</dbReference>
<evidence type="ECO:0000259" key="18">
    <source>
        <dbReference type="SMART" id="SM00642"/>
    </source>
</evidence>
<feature type="domain" description="Glycosyl hydrolase family 13 catalytic" evidence="18">
    <location>
        <begin position="113"/>
        <end position="460"/>
    </location>
</feature>
<sequence length="607" mass="67664">MPFGAELSEQGGARFRIWAPSARAVELGLARDGREEFLPLDRRDGGWYEGHVGVGPGARYRYRIDGGLVVPDPASRFQPDDVHGPSELIDPGAWEWTDRAWRGRPWDEAVLYELHVGSFTPEGTYAGVQGRLDHLKAVGVTAIELMPLADFPGARNWGYDGVLPFAPDSRYGRPEDLKALVQAAHAKNLMVFLDVVYNHFGPEGNYLSAYAAPFFTERHHTPWGAAINFDGEDARTVRDYYVHNALYWLEEYHFDGLRFDAVHAIMDDSEPDILSEIAAAVARGPGRERLVHLVLENDANQSRYLARDDAGRPRFYTAQWNDDIHHALHVSATDETGGYYADYADAPLRHLGRCLAEGFAYQGDPSAFRDGEKRGEPSRDLPPTAFVNFLQNHDQIGNRAFGERITDLADTARVRALSAVFLLAPGVPLLFMGEEWAARQPFPFFCDFGPELARAVTEGRRKEFARFPAFSDPEARSRIPDPNDPATFGEAVLDWGALTNPEHAGWLAWHRELLAVRAREIVPRLPRLRPGAARFRVIEDRGLYVEWPLEEGATLVLCANLSAEPLALDGRPNGRELYVQSETDDGAMSGGRLGPWSVAWLLQPATA</sequence>
<keyword evidence="8" id="KW-0119">Carbohydrate metabolism</keyword>
<proteinExistence type="inferred from homology"/>
<feature type="active site" description="Proton donor" evidence="15">
    <location>
        <position position="296"/>
    </location>
</feature>
<evidence type="ECO:0000313" key="20">
    <source>
        <dbReference type="Proteomes" id="UP000218899"/>
    </source>
</evidence>
<comment type="similarity">
    <text evidence="3 14">Belongs to the glycosyl hydrolase 13 family.</text>
</comment>
<dbReference type="InterPro" id="IPR044901">
    <property type="entry name" value="Trehalose_TreZ_E-set_sf"/>
</dbReference>
<dbReference type="InterPro" id="IPR012768">
    <property type="entry name" value="Trehalose_TreZ"/>
</dbReference>
<evidence type="ECO:0000256" key="12">
    <source>
        <dbReference type="ARBA" id="ARBA00034013"/>
    </source>
</evidence>
<comment type="pathway">
    <text evidence="2 14">Glycan biosynthesis; trehalose biosynthesis.</text>
</comment>
<dbReference type="Pfam" id="PF00128">
    <property type="entry name" value="Alpha-amylase"/>
    <property type="match status" value="1"/>
</dbReference>
<dbReference type="SMART" id="SM00642">
    <property type="entry name" value="Aamy"/>
    <property type="match status" value="1"/>
</dbReference>
<evidence type="ECO:0000313" key="19">
    <source>
        <dbReference type="EMBL" id="BAU48062.1"/>
    </source>
</evidence>
<dbReference type="PIRSF" id="PIRSF006337">
    <property type="entry name" value="Trehalose_TreZ"/>
    <property type="match status" value="1"/>
</dbReference>
<evidence type="ECO:0000256" key="17">
    <source>
        <dbReference type="PIRSR" id="PIRSR006337-3"/>
    </source>
</evidence>
<evidence type="ECO:0000256" key="13">
    <source>
        <dbReference type="NCBIfam" id="TIGR02402"/>
    </source>
</evidence>
<evidence type="ECO:0000256" key="3">
    <source>
        <dbReference type="ARBA" id="ARBA00008061"/>
    </source>
</evidence>
<evidence type="ECO:0000256" key="10">
    <source>
        <dbReference type="ARBA" id="ARBA00032057"/>
    </source>
</evidence>
<evidence type="ECO:0000256" key="5">
    <source>
        <dbReference type="ARBA" id="ARBA00015938"/>
    </source>
</evidence>
<evidence type="ECO:0000256" key="8">
    <source>
        <dbReference type="ARBA" id="ARBA00023277"/>
    </source>
</evidence>
<feature type="binding site" evidence="16">
    <location>
        <begin position="258"/>
        <end position="263"/>
    </location>
    <ligand>
        <name>substrate</name>
    </ligand>
</feature>
<evidence type="ECO:0000256" key="4">
    <source>
        <dbReference type="ARBA" id="ARBA00012268"/>
    </source>
</evidence>
<dbReference type="InterPro" id="IPR022567">
    <property type="entry name" value="DUF3459"/>
</dbReference>
<dbReference type="Proteomes" id="UP000218899">
    <property type="component" value="Chromosome"/>
</dbReference>
<dbReference type="Gene3D" id="3.20.20.80">
    <property type="entry name" value="Glycosidases"/>
    <property type="match status" value="1"/>
</dbReference>
<dbReference type="GO" id="GO:0005737">
    <property type="term" value="C:cytoplasm"/>
    <property type="evidence" value="ECO:0007669"/>
    <property type="project" value="UniProtKB-SubCell"/>
</dbReference>
<dbReference type="Pfam" id="PF11941">
    <property type="entry name" value="DUF3459"/>
    <property type="match status" value="1"/>
</dbReference>
<dbReference type="KEGG" id="sva:SVA_1500"/>
<comment type="catalytic activity">
    <reaction evidence="12 14">
        <text>hydrolysis of (1-&gt;4)-alpha-D-glucosidic linkage in 4-alpha-D-[(1-&gt;4)-alpha-D-glucanosyl]n trehalose to yield trehalose and (1-&gt;4)-alpha-D-glucan.</text>
        <dbReference type="EC" id="3.2.1.141"/>
    </reaction>
</comment>
<keyword evidence="7 14" id="KW-0378">Hydrolase</keyword>
<keyword evidence="6" id="KW-0963">Cytoplasm</keyword>
<dbReference type="InterPro" id="IPR017853">
    <property type="entry name" value="GH"/>
</dbReference>
<dbReference type="InterPro" id="IPR004193">
    <property type="entry name" value="Glyco_hydro_13_N"/>
</dbReference>
<dbReference type="NCBIfam" id="TIGR02402">
    <property type="entry name" value="trehalose_TreZ"/>
    <property type="match status" value="1"/>
</dbReference>
<dbReference type="OrthoDB" id="9800174at2"/>